<sequence length="101" mass="10761">MSGLKTSVSSLNGVNAILDAIYHAMEAWIRMMENVYRESATSFNAVIVAVAIGTQRRREMIGMVAAETRDTLQIHGTLTSTTTVAQCGLTIRSTGPIAACG</sequence>
<dbReference type="Proteomes" id="UP000301751">
    <property type="component" value="Unassembled WGS sequence"/>
</dbReference>
<evidence type="ECO:0000313" key="1">
    <source>
        <dbReference type="EMBL" id="GCL62579.1"/>
    </source>
</evidence>
<protein>
    <submittedName>
        <fullName evidence="1">Uncharacterized protein</fullName>
    </submittedName>
</protein>
<gene>
    <name evidence="1" type="ORF">AQPW35_16600</name>
</gene>
<name>A0A480ALI7_9BURK</name>
<proteinExistence type="predicted"/>
<dbReference type="EMBL" id="BJCL01000003">
    <property type="protein sequence ID" value="GCL62579.1"/>
    <property type="molecule type" value="Genomic_DNA"/>
</dbReference>
<reference evidence="2" key="1">
    <citation type="submission" date="2019-03" db="EMBL/GenBank/DDBJ databases">
        <title>Aquabacterium pictum sp.nov., the first bacteriochlorophyll a-containing freshwater bacterium in the genus Aquabacterium of the class Betaproteobacteria.</title>
        <authorList>
            <person name="Hirose S."/>
            <person name="Tank M."/>
            <person name="Hara E."/>
            <person name="Tamaki H."/>
            <person name="Takaichi S."/>
            <person name="Haruta S."/>
            <person name="Hanada S."/>
        </authorList>
    </citation>
    <scope>NUCLEOTIDE SEQUENCE [LARGE SCALE GENOMIC DNA]</scope>
    <source>
        <strain evidence="2">W35</strain>
    </source>
</reference>
<dbReference type="RefSeq" id="WP_228027039.1">
    <property type="nucleotide sequence ID" value="NZ_BJCL01000003.1"/>
</dbReference>
<keyword evidence="2" id="KW-1185">Reference proteome</keyword>
<evidence type="ECO:0000313" key="2">
    <source>
        <dbReference type="Proteomes" id="UP000301751"/>
    </source>
</evidence>
<dbReference type="AlphaFoldDB" id="A0A480ALI7"/>
<organism evidence="1 2">
    <name type="scientific">Pseudaquabacterium pictum</name>
    <dbReference type="NCBI Taxonomy" id="2315236"/>
    <lineage>
        <taxon>Bacteria</taxon>
        <taxon>Pseudomonadati</taxon>
        <taxon>Pseudomonadota</taxon>
        <taxon>Betaproteobacteria</taxon>
        <taxon>Burkholderiales</taxon>
        <taxon>Sphaerotilaceae</taxon>
        <taxon>Pseudaquabacterium</taxon>
    </lineage>
</organism>
<comment type="caution">
    <text evidence="1">The sequence shown here is derived from an EMBL/GenBank/DDBJ whole genome shotgun (WGS) entry which is preliminary data.</text>
</comment>
<accession>A0A480ALI7</accession>